<proteinExistence type="predicted"/>
<organism evidence="2 3">
    <name type="scientific">Volvox africanus</name>
    <dbReference type="NCBI Taxonomy" id="51714"/>
    <lineage>
        <taxon>Eukaryota</taxon>
        <taxon>Viridiplantae</taxon>
        <taxon>Chlorophyta</taxon>
        <taxon>core chlorophytes</taxon>
        <taxon>Chlorophyceae</taxon>
        <taxon>CS clade</taxon>
        <taxon>Chlamydomonadales</taxon>
        <taxon>Volvocaceae</taxon>
        <taxon>Volvox</taxon>
    </lineage>
</organism>
<dbReference type="EMBL" id="BNCO01000009">
    <property type="protein sequence ID" value="GIL50551.1"/>
    <property type="molecule type" value="Genomic_DNA"/>
</dbReference>
<name>A0A8J4EW91_9CHLO</name>
<dbReference type="Proteomes" id="UP000747399">
    <property type="component" value="Unassembled WGS sequence"/>
</dbReference>
<accession>A0A8J4EW91</accession>
<evidence type="ECO:0000313" key="2">
    <source>
        <dbReference type="EMBL" id="GIL50551.1"/>
    </source>
</evidence>
<evidence type="ECO:0000313" key="3">
    <source>
        <dbReference type="Proteomes" id="UP000747399"/>
    </source>
</evidence>
<sequence>MRIRLLHPSRQVPAPAFGMDSHPPVGSLDIWLLDCPTSTAAPTAPSSAIDGLRECGKGVSAPVPIPRQHNAHAASTLGCPNPETRSGCIAPWEVKRSWLGEEDVRPEANLSNDLVWEGTVRRCRHLDVQSRFGPRVSVPLALRDPHCKRRRDGVTSTAASLPPFTAIEVSPVSLASLCRALSSPSQHSGDKTLAFSETDSVACVPGLDRPPTCQYSVLPTPSSATIRSTSEATPALGGPNSLTTSSANRLPDWPTRAVSEGTCPADCLVAFRAESASAVCNRAAAATAAHDLAELPAVASARANFLHHAGLSTKRGLYEGTVRGASMRNTWQYAGCCTAAG</sequence>
<reference evidence="2" key="1">
    <citation type="journal article" date="2021" name="Proc. Natl. Acad. Sci. U.S.A.">
        <title>Three genomes in the algal genus Volvox reveal the fate of a haploid sex-determining region after a transition to homothallism.</title>
        <authorList>
            <person name="Yamamoto K."/>
            <person name="Hamaji T."/>
            <person name="Kawai-Toyooka H."/>
            <person name="Matsuzaki R."/>
            <person name="Takahashi F."/>
            <person name="Nishimura Y."/>
            <person name="Kawachi M."/>
            <person name="Noguchi H."/>
            <person name="Minakuchi Y."/>
            <person name="Umen J.G."/>
            <person name="Toyoda A."/>
            <person name="Nozaki H."/>
        </authorList>
    </citation>
    <scope>NUCLEOTIDE SEQUENCE</scope>
    <source>
        <strain evidence="2">NIES-3780</strain>
    </source>
</reference>
<comment type="caution">
    <text evidence="2">The sequence shown here is derived from an EMBL/GenBank/DDBJ whole genome shotgun (WGS) entry which is preliminary data.</text>
</comment>
<feature type="region of interest" description="Disordered" evidence="1">
    <location>
        <begin position="230"/>
        <end position="249"/>
    </location>
</feature>
<keyword evidence="3" id="KW-1185">Reference proteome</keyword>
<protein>
    <submittedName>
        <fullName evidence="2">Uncharacterized protein</fullName>
    </submittedName>
</protein>
<gene>
    <name evidence="2" type="ORF">Vafri_6719</name>
</gene>
<dbReference type="AlphaFoldDB" id="A0A8J4EW91"/>
<evidence type="ECO:0000256" key="1">
    <source>
        <dbReference type="SAM" id="MobiDB-lite"/>
    </source>
</evidence>